<accession>A0A1W7D4P0</accession>
<keyword evidence="3" id="KW-1185">Reference proteome</keyword>
<dbReference type="KEGG" id="smao:CAG99_24300"/>
<reference evidence="2 3" key="1">
    <citation type="submission" date="2017-05" db="EMBL/GenBank/DDBJ databases">
        <title>Complete genome sequence of Streptomyces sp. SCSIO 03032 revealed the diverse biosynthetic pathways for its bioactive secondary metabolites.</title>
        <authorList>
            <person name="Ma L."/>
            <person name="Zhu Y."/>
            <person name="Zhang W."/>
            <person name="Zhang G."/>
            <person name="Tian X."/>
            <person name="Zhang S."/>
            <person name="Zhang C."/>
        </authorList>
    </citation>
    <scope>NUCLEOTIDE SEQUENCE [LARGE SCALE GENOMIC DNA]</scope>
    <source>
        <strain evidence="2 3">SCSIO 03032</strain>
    </source>
</reference>
<keyword evidence="1" id="KW-0472">Membrane</keyword>
<organism evidence="2 3">
    <name type="scientific">Streptomyces marincola</name>
    <dbReference type="NCBI Taxonomy" id="2878388"/>
    <lineage>
        <taxon>Bacteria</taxon>
        <taxon>Bacillati</taxon>
        <taxon>Actinomycetota</taxon>
        <taxon>Actinomycetes</taxon>
        <taxon>Kitasatosporales</taxon>
        <taxon>Streptomycetaceae</taxon>
        <taxon>Streptomyces</taxon>
    </lineage>
</organism>
<evidence type="ECO:0000313" key="3">
    <source>
        <dbReference type="Proteomes" id="UP000194218"/>
    </source>
</evidence>
<gene>
    <name evidence="2" type="ORF">CAG99_24300</name>
</gene>
<feature type="transmembrane region" description="Helical" evidence="1">
    <location>
        <begin position="17"/>
        <end position="44"/>
    </location>
</feature>
<name>A0A1W7D4P0_9ACTN</name>
<evidence type="ECO:0000313" key="2">
    <source>
        <dbReference type="EMBL" id="ARQ71530.1"/>
    </source>
</evidence>
<dbReference type="OrthoDB" id="4281859at2"/>
<sequence length="198" mass="20555">MAGTSGSAGSRPGRGGWLVAGLGCGLPLLAVLIGIAGLVTHFVIKTPNSPYQVAFSESGDACGSIDLNEESDEEDEELILDEETGEVLYCTLLPPVVGEGRAHARGVFDAEEVARVTGLSQSLAAEGGLSEADRRDVEDLVAEIGRENGHEKTSSTTLEDLTWRVGLYSLIGGLAVPFCVGLWAHFMESGSGPPGRAG</sequence>
<dbReference type="EMBL" id="CP021121">
    <property type="protein sequence ID" value="ARQ71530.1"/>
    <property type="molecule type" value="Genomic_DNA"/>
</dbReference>
<proteinExistence type="predicted"/>
<keyword evidence="1" id="KW-0812">Transmembrane</keyword>
<evidence type="ECO:0000256" key="1">
    <source>
        <dbReference type="SAM" id="Phobius"/>
    </source>
</evidence>
<feature type="transmembrane region" description="Helical" evidence="1">
    <location>
        <begin position="165"/>
        <end position="186"/>
    </location>
</feature>
<protein>
    <submittedName>
        <fullName evidence="2">Uncharacterized protein</fullName>
    </submittedName>
</protein>
<dbReference type="Proteomes" id="UP000194218">
    <property type="component" value="Chromosome"/>
</dbReference>
<dbReference type="AlphaFoldDB" id="A0A1W7D4P0"/>
<keyword evidence="1" id="KW-1133">Transmembrane helix</keyword>
<dbReference type="RefSeq" id="WP_086161372.1">
    <property type="nucleotide sequence ID" value="NZ_CP021121.1"/>
</dbReference>